<dbReference type="Gene3D" id="3.40.50.1000">
    <property type="entry name" value="HAD superfamily/HAD-like"/>
    <property type="match status" value="1"/>
</dbReference>
<dbReference type="PANTHER" id="PTHR10788:SF14">
    <property type="entry name" value="ALPHA,ALPHA-TREHALOSE-PHOSPHATE SYNTHASE [UDP-FORMING] 9-RELATED"/>
    <property type="match status" value="1"/>
</dbReference>
<dbReference type="OrthoDB" id="755951at2759"/>
<dbReference type="InterPro" id="IPR003337">
    <property type="entry name" value="Trehalose_PPase"/>
</dbReference>
<evidence type="ECO:0000313" key="3">
    <source>
        <dbReference type="EMBL" id="KAF9595295.1"/>
    </source>
</evidence>
<comment type="similarity">
    <text evidence="2">In the C-terminal section; belongs to the trehalose phosphatase family.</text>
</comment>
<dbReference type="SUPFAM" id="SSF56784">
    <property type="entry name" value="HAD-like"/>
    <property type="match status" value="1"/>
</dbReference>
<evidence type="ECO:0000256" key="1">
    <source>
        <dbReference type="ARBA" id="ARBA00005409"/>
    </source>
</evidence>
<organism evidence="3 4">
    <name type="scientific">Coptis chinensis</name>
    <dbReference type="NCBI Taxonomy" id="261450"/>
    <lineage>
        <taxon>Eukaryota</taxon>
        <taxon>Viridiplantae</taxon>
        <taxon>Streptophyta</taxon>
        <taxon>Embryophyta</taxon>
        <taxon>Tracheophyta</taxon>
        <taxon>Spermatophyta</taxon>
        <taxon>Magnoliopsida</taxon>
        <taxon>Ranunculales</taxon>
        <taxon>Ranunculaceae</taxon>
        <taxon>Coptidoideae</taxon>
        <taxon>Coptis</taxon>
    </lineage>
</organism>
<comment type="similarity">
    <text evidence="1">In the N-terminal section; belongs to the glycosyltransferase 20 family.</text>
</comment>
<evidence type="ECO:0000256" key="2">
    <source>
        <dbReference type="ARBA" id="ARBA00006330"/>
    </source>
</evidence>
<dbReference type="Pfam" id="PF02358">
    <property type="entry name" value="Trehalose_PPase"/>
    <property type="match status" value="1"/>
</dbReference>
<evidence type="ECO:0000313" key="4">
    <source>
        <dbReference type="Proteomes" id="UP000631114"/>
    </source>
</evidence>
<dbReference type="GO" id="GO:0005992">
    <property type="term" value="P:trehalose biosynthetic process"/>
    <property type="evidence" value="ECO:0007669"/>
    <property type="project" value="InterPro"/>
</dbReference>
<dbReference type="FunFam" id="3.40.50.1000:FF:000052">
    <property type="entry name" value="Alpha,alpha-trehalose-phosphate synthase [UDP-forming] 6"/>
    <property type="match status" value="1"/>
</dbReference>
<protein>
    <recommendedName>
        <fullName evidence="5">Trehalose-phosphatase</fullName>
    </recommendedName>
</protein>
<dbReference type="InterPro" id="IPR023214">
    <property type="entry name" value="HAD_sf"/>
</dbReference>
<dbReference type="EMBL" id="JADFTS010000008">
    <property type="protein sequence ID" value="KAF9595295.1"/>
    <property type="molecule type" value="Genomic_DNA"/>
</dbReference>
<dbReference type="Proteomes" id="UP000631114">
    <property type="component" value="Unassembled WGS sequence"/>
</dbReference>
<name>A0A835H7W6_9MAGN</name>
<dbReference type="InterPro" id="IPR036412">
    <property type="entry name" value="HAD-like_sf"/>
</dbReference>
<dbReference type="AlphaFoldDB" id="A0A835H7W6"/>
<comment type="caution">
    <text evidence="3">The sequence shown here is derived from an EMBL/GenBank/DDBJ whole genome shotgun (WGS) entry which is preliminary data.</text>
</comment>
<dbReference type="PANTHER" id="PTHR10788">
    <property type="entry name" value="TREHALOSE-6-PHOSPHATE SYNTHASE"/>
    <property type="match status" value="1"/>
</dbReference>
<dbReference type="GO" id="GO:0005829">
    <property type="term" value="C:cytosol"/>
    <property type="evidence" value="ECO:0007669"/>
    <property type="project" value="TreeGrafter"/>
</dbReference>
<proteinExistence type="inferred from homology"/>
<sequence>MKKKSCCPLLHIPKSILIKRENASPTLFLDSIGKELEPEPKPVMRLYTETIDGSFIKSKESALVPSGCRSRIWVPGPWSYWTIWKVYLLMNLLLLRKGQHIVEVKPQEISITLVAKKILFRLISSGNASDFVMCIGDDRSDEDIFEAISSATFNRAVPEIFACTVGQEPSKARYHLNDTTEDVRILQGLVSTSCQKPRYSSHTQFAFESVA</sequence>
<accession>A0A835H7W6</accession>
<dbReference type="InterPro" id="IPR001830">
    <property type="entry name" value="Glyco_trans_20"/>
</dbReference>
<reference evidence="3 4" key="1">
    <citation type="submission" date="2020-10" db="EMBL/GenBank/DDBJ databases">
        <title>The Coptis chinensis genome and diversification of protoberbering-type alkaloids.</title>
        <authorList>
            <person name="Wang B."/>
            <person name="Shu S."/>
            <person name="Song C."/>
            <person name="Liu Y."/>
        </authorList>
    </citation>
    <scope>NUCLEOTIDE SEQUENCE [LARGE SCALE GENOMIC DNA]</scope>
    <source>
        <strain evidence="3">HL-2020</strain>
        <tissue evidence="3">Leaf</tissue>
    </source>
</reference>
<keyword evidence="4" id="KW-1185">Reference proteome</keyword>
<evidence type="ECO:0008006" key="5">
    <source>
        <dbReference type="Google" id="ProtNLM"/>
    </source>
</evidence>
<dbReference type="GO" id="GO:0004805">
    <property type="term" value="F:trehalose-phosphatase activity"/>
    <property type="evidence" value="ECO:0007669"/>
    <property type="project" value="TreeGrafter"/>
</dbReference>
<gene>
    <name evidence="3" type="ORF">IFM89_038430</name>
</gene>